<keyword evidence="3" id="KW-1185">Reference proteome</keyword>
<reference evidence="2" key="1">
    <citation type="journal article" date="2020" name="bioRxiv">
        <title>Historical genomics reveals the evolutionary mechanisms behind multiple outbreaks of the host-specific coffee wilt pathogen Fusarium xylarioides.</title>
        <authorList>
            <person name="Peck D."/>
            <person name="Nowell R.W."/>
            <person name="Flood J."/>
            <person name="Ryan M.J."/>
            <person name="Barraclough T.G."/>
        </authorList>
    </citation>
    <scope>NUCLEOTIDE SEQUENCE</scope>
    <source>
        <strain evidence="2">IMI 127659i</strain>
    </source>
</reference>
<dbReference type="EMBL" id="JADFTT010000064">
    <property type="protein sequence ID" value="KAG5770069.1"/>
    <property type="molecule type" value="Genomic_DNA"/>
</dbReference>
<feature type="compositionally biased region" description="Polar residues" evidence="1">
    <location>
        <begin position="60"/>
        <end position="74"/>
    </location>
</feature>
<dbReference type="AlphaFoldDB" id="A0A9P7I4Q4"/>
<protein>
    <submittedName>
        <fullName evidence="2">Uncharacterized protein</fullName>
    </submittedName>
</protein>
<dbReference type="Proteomes" id="UP000750502">
    <property type="component" value="Unassembled WGS sequence"/>
</dbReference>
<proteinExistence type="predicted"/>
<feature type="compositionally biased region" description="Basic and acidic residues" evidence="1">
    <location>
        <begin position="94"/>
        <end position="111"/>
    </location>
</feature>
<sequence length="183" mass="20128">MTDRRPVLTLPLPARDPFESQRPGSSLQSPSIRSPRFHEDFDAPFSLDIMNASRTTLATDTMSFPSTGTTSRNSFGCDGDRPSPLQHRNASWESETKRRSKVNDRILEWAKRSWGAVRTRSNSKGDPKDDYFEGHPAQSPTSDITSPSSDNITPSEPDGGRTTHDSQGFAVTGMPSSKARSKG</sequence>
<accession>A0A9P7I4Q4</accession>
<organism evidence="2 3">
    <name type="scientific">Fusarium xylarioides</name>
    <dbReference type="NCBI Taxonomy" id="221167"/>
    <lineage>
        <taxon>Eukaryota</taxon>
        <taxon>Fungi</taxon>
        <taxon>Dikarya</taxon>
        <taxon>Ascomycota</taxon>
        <taxon>Pezizomycotina</taxon>
        <taxon>Sordariomycetes</taxon>
        <taxon>Hypocreomycetidae</taxon>
        <taxon>Hypocreales</taxon>
        <taxon>Nectriaceae</taxon>
        <taxon>Fusarium</taxon>
        <taxon>Fusarium fujikuroi species complex</taxon>
    </lineage>
</organism>
<gene>
    <name evidence="2" type="ORF">H9Q72_002894</name>
</gene>
<feature type="region of interest" description="Disordered" evidence="1">
    <location>
        <begin position="1"/>
        <end position="39"/>
    </location>
</feature>
<evidence type="ECO:0000313" key="3">
    <source>
        <dbReference type="Proteomes" id="UP000750502"/>
    </source>
</evidence>
<feature type="compositionally biased region" description="Low complexity" evidence="1">
    <location>
        <begin position="139"/>
        <end position="152"/>
    </location>
</feature>
<feature type="compositionally biased region" description="Polar residues" evidence="1">
    <location>
        <begin position="22"/>
        <end position="32"/>
    </location>
</feature>
<feature type="region of interest" description="Disordered" evidence="1">
    <location>
        <begin position="60"/>
        <end position="183"/>
    </location>
</feature>
<comment type="caution">
    <text evidence="2">The sequence shown here is derived from an EMBL/GenBank/DDBJ whole genome shotgun (WGS) entry which is preliminary data.</text>
</comment>
<feature type="compositionally biased region" description="Basic and acidic residues" evidence="1">
    <location>
        <begin position="123"/>
        <end position="133"/>
    </location>
</feature>
<reference evidence="2" key="2">
    <citation type="submission" date="2020-10" db="EMBL/GenBank/DDBJ databases">
        <authorList>
            <person name="Peck L.D."/>
            <person name="Nowell R.W."/>
            <person name="Flood J."/>
            <person name="Ryan M.J."/>
            <person name="Barraclough T.G."/>
        </authorList>
    </citation>
    <scope>NUCLEOTIDE SEQUENCE</scope>
    <source>
        <strain evidence="2">IMI 127659i</strain>
    </source>
</reference>
<dbReference type="OrthoDB" id="4939977at2759"/>
<evidence type="ECO:0000256" key="1">
    <source>
        <dbReference type="SAM" id="MobiDB-lite"/>
    </source>
</evidence>
<evidence type="ECO:0000313" key="2">
    <source>
        <dbReference type="EMBL" id="KAG5770069.1"/>
    </source>
</evidence>
<name>A0A9P7I4Q4_9HYPO</name>